<dbReference type="AlphaFoldDB" id="A0A1I6V741"/>
<organism evidence="1 2">
    <name type="scientific">Saccharopolyspora flava</name>
    <dbReference type="NCBI Taxonomy" id="95161"/>
    <lineage>
        <taxon>Bacteria</taxon>
        <taxon>Bacillati</taxon>
        <taxon>Actinomycetota</taxon>
        <taxon>Actinomycetes</taxon>
        <taxon>Pseudonocardiales</taxon>
        <taxon>Pseudonocardiaceae</taxon>
        <taxon>Saccharopolyspora</taxon>
    </lineage>
</organism>
<dbReference type="RefSeq" id="WP_245776190.1">
    <property type="nucleotide sequence ID" value="NZ_FOZX01000017.1"/>
</dbReference>
<protein>
    <submittedName>
        <fullName evidence="1">Uncharacterized protein</fullName>
    </submittedName>
</protein>
<dbReference type="STRING" id="95161.SAMN05660874_05662"/>
<accession>A0A1I6V741</accession>
<dbReference type="Proteomes" id="UP000198852">
    <property type="component" value="Unassembled WGS sequence"/>
</dbReference>
<name>A0A1I6V741_9PSEU</name>
<reference evidence="2" key="1">
    <citation type="submission" date="2016-10" db="EMBL/GenBank/DDBJ databases">
        <authorList>
            <person name="Varghese N."/>
            <person name="Submissions S."/>
        </authorList>
    </citation>
    <scope>NUCLEOTIDE SEQUENCE [LARGE SCALE GENOMIC DNA]</scope>
    <source>
        <strain evidence="2">DSM 44771</strain>
    </source>
</reference>
<keyword evidence="2" id="KW-1185">Reference proteome</keyword>
<gene>
    <name evidence="1" type="ORF">SAMN05660874_05662</name>
</gene>
<evidence type="ECO:0000313" key="2">
    <source>
        <dbReference type="Proteomes" id="UP000198852"/>
    </source>
</evidence>
<sequence>MLREMVDSRGRCVMGESEAALSFTLRLRLVDLIHELGWRGAQVVCPTHSSILAATSGADIIELGEYGFRRVTWDERDRLDHWRRYLANPDRSPRHIVV</sequence>
<proteinExistence type="predicted"/>
<dbReference type="EMBL" id="FOZX01000017">
    <property type="protein sequence ID" value="SFT09469.1"/>
    <property type="molecule type" value="Genomic_DNA"/>
</dbReference>
<evidence type="ECO:0000313" key="1">
    <source>
        <dbReference type="EMBL" id="SFT09469.1"/>
    </source>
</evidence>